<organism evidence="1 2">
    <name type="scientific">Pseudomonas fluorescens</name>
    <dbReference type="NCBI Taxonomy" id="294"/>
    <lineage>
        <taxon>Bacteria</taxon>
        <taxon>Pseudomonadati</taxon>
        <taxon>Pseudomonadota</taxon>
        <taxon>Gammaproteobacteria</taxon>
        <taxon>Pseudomonadales</taxon>
        <taxon>Pseudomonadaceae</taxon>
        <taxon>Pseudomonas</taxon>
    </lineage>
</organism>
<dbReference type="AlphaFoldDB" id="A0A166NB65"/>
<dbReference type="OrthoDB" id="9181379at2"/>
<reference evidence="2" key="1">
    <citation type="submission" date="2016-03" db="EMBL/GenBank/DDBJ databases">
        <authorList>
            <person name="Ray J."/>
            <person name="Price M."/>
            <person name="Deutschbauer A."/>
        </authorList>
    </citation>
    <scope>NUCLEOTIDE SEQUENCE [LARGE SCALE GENOMIC DNA]</scope>
    <source>
        <strain evidence="2">FW300-N1B4</strain>
    </source>
</reference>
<sequence length="174" mass="20072">MTMRRLALSNKKIRNIPRRLKGLAAWASRFEGYFPDDLTLEQKYCNWKIPVITTLVEGKQATTAIRKECAQQMINAAHHIRQARPENAIDCRVITVICLPDMFTSEICIYTNLDYHRSHIPLIDSEYCPADKSLATEWGLVLPDGMKERGLRFTAEDCDGQPYEAEQWYFGEVD</sequence>
<comment type="caution">
    <text evidence="1">The sequence shown here is derived from an EMBL/GenBank/DDBJ whole genome shotgun (WGS) entry which is preliminary data.</text>
</comment>
<proteinExistence type="predicted"/>
<gene>
    <name evidence="1" type="ORF">A1D17_13040</name>
</gene>
<name>A0A166NB65_PSEFL</name>
<dbReference type="InterPro" id="IPR025075">
    <property type="entry name" value="DUF3916"/>
</dbReference>
<evidence type="ECO:0000313" key="1">
    <source>
        <dbReference type="EMBL" id="KZN17035.1"/>
    </source>
</evidence>
<dbReference type="EMBL" id="LUKJ01000003">
    <property type="protein sequence ID" value="KZN17035.1"/>
    <property type="molecule type" value="Genomic_DNA"/>
</dbReference>
<dbReference type="Proteomes" id="UP000076489">
    <property type="component" value="Unassembled WGS sequence"/>
</dbReference>
<protein>
    <recommendedName>
        <fullName evidence="3">DUF3916 domain-containing protein</fullName>
    </recommendedName>
</protein>
<dbReference type="Pfam" id="PF13079">
    <property type="entry name" value="DUF3916"/>
    <property type="match status" value="1"/>
</dbReference>
<reference evidence="1 2" key="2">
    <citation type="journal article" date="2018" name="Nature">
        <title>Mutant phenotypes for thousands of bacterial genes of unknown function.</title>
        <authorList>
            <person name="Price M.N."/>
            <person name="Wetmore K.M."/>
            <person name="Waters R.J."/>
            <person name="Callaghan M."/>
            <person name="Ray J."/>
            <person name="Liu H."/>
            <person name="Kuehl J.V."/>
            <person name="Melnyk R.A."/>
            <person name="Lamson J.S."/>
            <person name="Suh Y."/>
            <person name="Carlson H.K."/>
            <person name="Esquivel Z."/>
            <person name="Sadeeshkumar H."/>
            <person name="Chakraborty R."/>
            <person name="Zane G.M."/>
            <person name="Rubin B.E."/>
            <person name="Wall J.D."/>
            <person name="Visel A."/>
            <person name="Bristow J."/>
            <person name="Blow M.J."/>
            <person name="Arkin A.P."/>
            <person name="Deutschbauer A.M."/>
        </authorList>
    </citation>
    <scope>NUCLEOTIDE SEQUENCE [LARGE SCALE GENOMIC DNA]</scope>
    <source>
        <strain evidence="1 2">FW300-N1B4</strain>
    </source>
</reference>
<dbReference type="RefSeq" id="WP_081235250.1">
    <property type="nucleotide sequence ID" value="NZ_LUKJ01000003.1"/>
</dbReference>
<evidence type="ECO:0000313" key="2">
    <source>
        <dbReference type="Proteomes" id="UP000076489"/>
    </source>
</evidence>
<accession>A0A166NB65</accession>
<evidence type="ECO:0008006" key="3">
    <source>
        <dbReference type="Google" id="ProtNLM"/>
    </source>
</evidence>